<dbReference type="RefSeq" id="XP_007726582.1">
    <property type="nucleotide sequence ID" value="XM_007728392.1"/>
</dbReference>
<evidence type="ECO:0000313" key="3">
    <source>
        <dbReference type="Proteomes" id="UP000019484"/>
    </source>
</evidence>
<evidence type="ECO:0008006" key="4">
    <source>
        <dbReference type="Google" id="ProtNLM"/>
    </source>
</evidence>
<sequence length="468" mass="53376">MNKQQDTETNDTSDTIARRQERDDLIDQSLQRAMHCYAARWLPIFGQQEGVSTSQYEHVSRECWRAMRRDILKVVNRISYRSVLTLYLFGLTPVPRGISEEEEEDGISGLICIQTALLQIQQLRQQLRSCQADVSEEIVWPDPGLGFGLRVNLSETYLKLESRAHWAAVMWDTSSAMTLNIRSSLTSGLKGACMEPSWRVTRAFLVGSIPPQTEEWRKESFEFTDEIACEIISAAAICRIYTWRTITSLKEALRECVEDEAVDFAWDALLDALEIFKTTIYPLLNHCERQLHFLGQAARLYWYETMLHYYLGILILVEALETARRPDFLSQITNTRLEAEHECFNVLKFGLESIYTVDEPSAGLNKASGSLLATGRRSTQSISISFVAIDPYLHHLIAAVRLMNKAIIRKYRRDDIKDETYTYLTSTLLRALQHLPQCCKTVGVAKDSLQASLDKAEADFVADMSLSD</sequence>
<proteinExistence type="predicted"/>
<dbReference type="HOGENOM" id="CLU_017201_1_0_1"/>
<dbReference type="eggNOG" id="KOG2304">
    <property type="taxonomic scope" value="Eukaryota"/>
</dbReference>
<dbReference type="Proteomes" id="UP000019484">
    <property type="component" value="Unassembled WGS sequence"/>
</dbReference>
<protein>
    <recommendedName>
        <fullName evidence="4">Transcription factor domain-containing protein</fullName>
    </recommendedName>
</protein>
<dbReference type="GeneID" id="19162381"/>
<evidence type="ECO:0000256" key="1">
    <source>
        <dbReference type="SAM" id="MobiDB-lite"/>
    </source>
</evidence>
<evidence type="ECO:0000313" key="2">
    <source>
        <dbReference type="EMBL" id="EXJ83896.1"/>
    </source>
</evidence>
<dbReference type="STRING" id="1182541.W9Y3X5"/>
<dbReference type="OrthoDB" id="5958943at2759"/>
<dbReference type="EMBL" id="AMWN01000006">
    <property type="protein sequence ID" value="EXJ83896.1"/>
    <property type="molecule type" value="Genomic_DNA"/>
</dbReference>
<name>W9Y3X5_9EURO</name>
<keyword evidence="3" id="KW-1185">Reference proteome</keyword>
<dbReference type="AlphaFoldDB" id="W9Y3X5"/>
<accession>W9Y3X5</accession>
<reference evidence="2 3" key="1">
    <citation type="submission" date="2013-03" db="EMBL/GenBank/DDBJ databases">
        <title>The Genome Sequence of Capronia coronata CBS 617.96.</title>
        <authorList>
            <consortium name="The Broad Institute Genomics Platform"/>
            <person name="Cuomo C."/>
            <person name="de Hoog S."/>
            <person name="Gorbushina A."/>
            <person name="Walker B."/>
            <person name="Young S.K."/>
            <person name="Zeng Q."/>
            <person name="Gargeya S."/>
            <person name="Fitzgerald M."/>
            <person name="Haas B."/>
            <person name="Abouelleil A."/>
            <person name="Allen A.W."/>
            <person name="Alvarado L."/>
            <person name="Arachchi H.M."/>
            <person name="Berlin A.M."/>
            <person name="Chapman S.B."/>
            <person name="Gainer-Dewar J."/>
            <person name="Goldberg J."/>
            <person name="Griggs A."/>
            <person name="Gujja S."/>
            <person name="Hansen M."/>
            <person name="Howarth C."/>
            <person name="Imamovic A."/>
            <person name="Ireland A."/>
            <person name="Larimer J."/>
            <person name="McCowan C."/>
            <person name="Murphy C."/>
            <person name="Pearson M."/>
            <person name="Poon T.W."/>
            <person name="Priest M."/>
            <person name="Roberts A."/>
            <person name="Saif S."/>
            <person name="Shea T."/>
            <person name="Sisk P."/>
            <person name="Sykes S."/>
            <person name="Wortman J."/>
            <person name="Nusbaum C."/>
            <person name="Birren B."/>
        </authorList>
    </citation>
    <scope>NUCLEOTIDE SEQUENCE [LARGE SCALE GENOMIC DNA]</scope>
    <source>
        <strain evidence="2 3">CBS 617.96</strain>
    </source>
</reference>
<feature type="region of interest" description="Disordered" evidence="1">
    <location>
        <begin position="1"/>
        <end position="21"/>
    </location>
</feature>
<comment type="caution">
    <text evidence="2">The sequence shown here is derived from an EMBL/GenBank/DDBJ whole genome shotgun (WGS) entry which is preliminary data.</text>
</comment>
<gene>
    <name evidence="2" type="ORF">A1O1_07525</name>
</gene>
<organism evidence="2 3">
    <name type="scientific">Capronia coronata CBS 617.96</name>
    <dbReference type="NCBI Taxonomy" id="1182541"/>
    <lineage>
        <taxon>Eukaryota</taxon>
        <taxon>Fungi</taxon>
        <taxon>Dikarya</taxon>
        <taxon>Ascomycota</taxon>
        <taxon>Pezizomycotina</taxon>
        <taxon>Eurotiomycetes</taxon>
        <taxon>Chaetothyriomycetidae</taxon>
        <taxon>Chaetothyriales</taxon>
        <taxon>Herpotrichiellaceae</taxon>
        <taxon>Capronia</taxon>
    </lineage>
</organism>